<feature type="transmembrane region" description="Helical" evidence="2">
    <location>
        <begin position="7"/>
        <end position="28"/>
    </location>
</feature>
<dbReference type="Proteomes" id="UP000197007">
    <property type="component" value="Chromosome"/>
</dbReference>
<reference evidence="4" key="1">
    <citation type="submission" date="2017-06" db="EMBL/GenBank/DDBJ databases">
        <title>Complete genome sequence of Capnocytophaga sp. KCOM 1579 (=ChDC OS43) isolated from a human refractory periapical abscess lesion.</title>
        <authorList>
            <person name="Kook J.-K."/>
            <person name="Park S.-N."/>
            <person name="Lim Y.K."/>
            <person name="Roh H."/>
        </authorList>
    </citation>
    <scope>NUCLEOTIDE SEQUENCE [LARGE SCALE GENOMIC DNA]</scope>
    <source>
        <strain evidence="4">ChDC OS43</strain>
    </source>
</reference>
<evidence type="ECO:0000313" key="4">
    <source>
        <dbReference type="Proteomes" id="UP000197007"/>
    </source>
</evidence>
<dbReference type="EMBL" id="CP022022">
    <property type="protein sequence ID" value="ASF42930.1"/>
    <property type="molecule type" value="Genomic_DNA"/>
</dbReference>
<proteinExistence type="predicted"/>
<organism evidence="3 4">
    <name type="scientific">Capnocytophaga endodontalis</name>
    <dbReference type="NCBI Taxonomy" id="2708117"/>
    <lineage>
        <taxon>Bacteria</taxon>
        <taxon>Pseudomonadati</taxon>
        <taxon>Bacteroidota</taxon>
        <taxon>Flavobacteriia</taxon>
        <taxon>Flavobacteriales</taxon>
        <taxon>Flavobacteriaceae</taxon>
        <taxon>Capnocytophaga</taxon>
    </lineage>
</organism>
<sequence>MKINRQQIIYIIFSSWFVISLGLLVFYVRKSENLKEELNNLESILSDKENELSSCIDEKSELEDDLQDCKEKRIKEIESFQSRIEERDEKEREWWDQFMRTQRNNNDN</sequence>
<name>A0A1Z4BNX3_9FLAO</name>
<keyword evidence="4" id="KW-1185">Reference proteome</keyword>
<keyword evidence="2" id="KW-1133">Transmembrane helix</keyword>
<evidence type="ECO:0000256" key="2">
    <source>
        <dbReference type="SAM" id="Phobius"/>
    </source>
</evidence>
<keyword evidence="1" id="KW-0175">Coiled coil</keyword>
<protein>
    <submittedName>
        <fullName evidence="3">Uncharacterized protein</fullName>
    </submittedName>
</protein>
<keyword evidence="2" id="KW-0472">Membrane</keyword>
<gene>
    <name evidence="3" type="ORF">CBG49_07520</name>
</gene>
<dbReference type="RefSeq" id="WP_088594010.1">
    <property type="nucleotide sequence ID" value="NZ_CP022022.1"/>
</dbReference>
<keyword evidence="2" id="KW-0812">Transmembrane</keyword>
<accession>A0A1Z4BNX3</accession>
<evidence type="ECO:0000313" key="3">
    <source>
        <dbReference type="EMBL" id="ASF42930.1"/>
    </source>
</evidence>
<dbReference type="KEGG" id="capn:CBG49_07520"/>
<evidence type="ECO:0000256" key="1">
    <source>
        <dbReference type="SAM" id="Coils"/>
    </source>
</evidence>
<dbReference type="AlphaFoldDB" id="A0A1Z4BNX3"/>
<feature type="coiled-coil region" evidence="1">
    <location>
        <begin position="24"/>
        <end position="72"/>
    </location>
</feature>